<gene>
    <name evidence="3" type="ORF">A5CPEGH6_08110</name>
</gene>
<evidence type="ECO:0000256" key="1">
    <source>
        <dbReference type="SAM" id="Coils"/>
    </source>
</evidence>
<dbReference type="AlphaFoldDB" id="A0A4Y1WYM4"/>
<dbReference type="OrthoDB" id="597123at2"/>
<dbReference type="RefSeq" id="WP_141428014.1">
    <property type="nucleotide sequence ID" value="NZ_AP019736.1"/>
</dbReference>
<feature type="coiled-coil region" evidence="1">
    <location>
        <begin position="89"/>
        <end position="189"/>
    </location>
</feature>
<evidence type="ECO:0000313" key="3">
    <source>
        <dbReference type="EMBL" id="BBL06173.1"/>
    </source>
</evidence>
<evidence type="ECO:0000313" key="4">
    <source>
        <dbReference type="Proteomes" id="UP000319374"/>
    </source>
</evidence>
<name>A0A4Y1WYM4_9BACT</name>
<feature type="chain" id="PRO_5021391337" description="Lipoprotein" evidence="2">
    <location>
        <begin position="26"/>
        <end position="292"/>
    </location>
</feature>
<keyword evidence="4" id="KW-1185">Reference proteome</keyword>
<organism evidence="3 4">
    <name type="scientific">Alistipes dispar</name>
    <dbReference type="NCBI Taxonomy" id="2585119"/>
    <lineage>
        <taxon>Bacteria</taxon>
        <taxon>Pseudomonadati</taxon>
        <taxon>Bacteroidota</taxon>
        <taxon>Bacteroidia</taxon>
        <taxon>Bacteroidales</taxon>
        <taxon>Rikenellaceae</taxon>
        <taxon>Alistipes</taxon>
    </lineage>
</organism>
<accession>A0A4Y1WYM4</accession>
<evidence type="ECO:0008006" key="5">
    <source>
        <dbReference type="Google" id="ProtNLM"/>
    </source>
</evidence>
<evidence type="ECO:0000256" key="2">
    <source>
        <dbReference type="SAM" id="SignalP"/>
    </source>
</evidence>
<dbReference type="EMBL" id="AP019736">
    <property type="protein sequence ID" value="BBL06173.1"/>
    <property type="molecule type" value="Genomic_DNA"/>
</dbReference>
<dbReference type="Gene3D" id="1.10.287.1490">
    <property type="match status" value="1"/>
</dbReference>
<dbReference type="KEGG" id="ada:A5CPEGH6_08110"/>
<proteinExistence type="predicted"/>
<keyword evidence="2" id="KW-0732">Signal</keyword>
<dbReference type="PROSITE" id="PS51257">
    <property type="entry name" value="PROKAR_LIPOPROTEIN"/>
    <property type="match status" value="1"/>
</dbReference>
<dbReference type="Proteomes" id="UP000319374">
    <property type="component" value="Chromosome"/>
</dbReference>
<sequence>MKKTFAVRTATVLAAAVLAVSCGNAQRQQVVAESRRQRDSLTTVIGAKDSLINAVFADINAISENLALIKSRENLITVASGAENGRRPVEEINNDIAAIDRLLRENREKIASLQRSAALLRKADLRIEGLEKMIAELNRQLAEKKTEVEQLRDELTRMGSEVETLAETVAERTAEVEDLSGEKLELENRLHTVYYIVGAEKELRDAQIVNKQGFIGRTLTVGQHGSMESFTQADSRLLSEIPVGHRKVTVVSTHPEGSYELVTDGSKSVEKLLITDPVRFWESSKVLVVSYK</sequence>
<keyword evidence="1" id="KW-0175">Coiled coil</keyword>
<protein>
    <recommendedName>
        <fullName evidence="5">Lipoprotein</fullName>
    </recommendedName>
</protein>
<reference evidence="4" key="1">
    <citation type="submission" date="2019-06" db="EMBL/GenBank/DDBJ databases">
        <title>Alistipes onderdonkii subsp. vulgaris subsp. nov., Alistipes dispar sp. nov. and Alistipes communis sp. nov., isolated from human faeces, and creation of Alistipes onderdonkii subsp. onderdonkii subsp. nov.</title>
        <authorList>
            <person name="Sakamoto M."/>
            <person name="Ikeyama N."/>
            <person name="Ogata Y."/>
            <person name="Suda W."/>
            <person name="Iino T."/>
            <person name="Hattori M."/>
            <person name="Ohkuma M."/>
        </authorList>
    </citation>
    <scope>NUCLEOTIDE SEQUENCE [LARGE SCALE GENOMIC DNA]</scope>
    <source>
        <strain evidence="4">5CPEGH6</strain>
    </source>
</reference>
<dbReference type="GeneID" id="98672790"/>
<feature type="signal peptide" evidence="2">
    <location>
        <begin position="1"/>
        <end position="25"/>
    </location>
</feature>